<proteinExistence type="predicted"/>
<feature type="transmembrane region" description="Helical" evidence="1">
    <location>
        <begin position="37"/>
        <end position="70"/>
    </location>
</feature>
<dbReference type="OrthoDB" id="164909at2"/>
<sequence>MRCPSCGFDLPPGAPACPRCGQPVQYSMPPQKRNTGLIVTLSILGALLLIGACVCAGIFALGGAFGLGLFETSNYSATETAEETATSEAEITATAAYALSPTPYTELNPPSGNTVSSSAEAKFKITILTDSKDGTTSYDVFNSGQTIYASFDVEEGAVGYVTTKWYFNGDPPDTGEPLEMGREYGGGYYSHEYYESGYGAVEFYWCSTSSCSDEKLAAVKTFQVK</sequence>
<evidence type="ECO:0000313" key="2">
    <source>
        <dbReference type="EMBL" id="PZW23547.1"/>
    </source>
</evidence>
<reference evidence="2 3" key="1">
    <citation type="submission" date="2018-06" db="EMBL/GenBank/DDBJ databases">
        <title>Genomic Encyclopedia of Archaeal and Bacterial Type Strains, Phase II (KMG-II): from individual species to whole genera.</title>
        <authorList>
            <person name="Goeker M."/>
        </authorList>
    </citation>
    <scope>NUCLEOTIDE SEQUENCE [LARGE SCALE GENOMIC DNA]</scope>
    <source>
        <strain evidence="2 3">ATCC BAA-1881</strain>
    </source>
</reference>
<evidence type="ECO:0000313" key="3">
    <source>
        <dbReference type="Proteomes" id="UP000248806"/>
    </source>
</evidence>
<dbReference type="AlphaFoldDB" id="A0A326U0A5"/>
<keyword evidence="3" id="KW-1185">Reference proteome</keyword>
<keyword evidence="1" id="KW-0472">Membrane</keyword>
<keyword evidence="1" id="KW-0812">Transmembrane</keyword>
<protein>
    <submittedName>
        <fullName evidence="2">Zinc ribbon protein</fullName>
    </submittedName>
</protein>
<accession>A0A326U0A5</accession>
<evidence type="ECO:0000256" key="1">
    <source>
        <dbReference type="SAM" id="Phobius"/>
    </source>
</evidence>
<dbReference type="RefSeq" id="WP_137686409.1">
    <property type="nucleotide sequence ID" value="NZ_BIFX01000003.1"/>
</dbReference>
<name>A0A326U0A5_THEHA</name>
<gene>
    <name evidence="2" type="ORF">EI42_04930</name>
</gene>
<dbReference type="EMBL" id="QKUF01000025">
    <property type="protein sequence ID" value="PZW23547.1"/>
    <property type="molecule type" value="Genomic_DNA"/>
</dbReference>
<organism evidence="2 3">
    <name type="scientific">Thermosporothrix hazakensis</name>
    <dbReference type="NCBI Taxonomy" id="644383"/>
    <lineage>
        <taxon>Bacteria</taxon>
        <taxon>Bacillati</taxon>
        <taxon>Chloroflexota</taxon>
        <taxon>Ktedonobacteria</taxon>
        <taxon>Ktedonobacterales</taxon>
        <taxon>Thermosporotrichaceae</taxon>
        <taxon>Thermosporothrix</taxon>
    </lineage>
</organism>
<comment type="caution">
    <text evidence="2">The sequence shown here is derived from an EMBL/GenBank/DDBJ whole genome shotgun (WGS) entry which is preliminary data.</text>
</comment>
<keyword evidence="1" id="KW-1133">Transmembrane helix</keyword>
<dbReference type="Proteomes" id="UP000248806">
    <property type="component" value="Unassembled WGS sequence"/>
</dbReference>